<dbReference type="Proteomes" id="UP000179069">
    <property type="component" value="Unassembled WGS sequence"/>
</dbReference>
<name>A0A1G1VKZ8_9BACT</name>
<comment type="caution">
    <text evidence="1">The sequence shown here is derived from an EMBL/GenBank/DDBJ whole genome shotgun (WGS) entry which is preliminary data.</text>
</comment>
<dbReference type="EMBL" id="MHCI01000020">
    <property type="protein sequence ID" value="OGY16031.1"/>
    <property type="molecule type" value="Genomic_DNA"/>
</dbReference>
<accession>A0A1G1VKZ8</accession>
<evidence type="ECO:0000313" key="1">
    <source>
        <dbReference type="EMBL" id="OGY16031.1"/>
    </source>
</evidence>
<dbReference type="AlphaFoldDB" id="A0A1G1VKZ8"/>
<organism evidence="1 2">
    <name type="scientific">Candidatus Chisholmbacteria bacterium RIFCSPHIGHO2_01_FULL_49_18</name>
    <dbReference type="NCBI Taxonomy" id="1797590"/>
    <lineage>
        <taxon>Bacteria</taxon>
        <taxon>Candidatus Chisholmiibacteriota</taxon>
    </lineage>
</organism>
<proteinExistence type="predicted"/>
<gene>
    <name evidence="1" type="ORF">A2785_02580</name>
</gene>
<reference evidence="1 2" key="1">
    <citation type="journal article" date="2016" name="Nat. Commun.">
        <title>Thousands of microbial genomes shed light on interconnected biogeochemical processes in an aquifer system.</title>
        <authorList>
            <person name="Anantharaman K."/>
            <person name="Brown C.T."/>
            <person name="Hug L.A."/>
            <person name="Sharon I."/>
            <person name="Castelle C.J."/>
            <person name="Probst A.J."/>
            <person name="Thomas B.C."/>
            <person name="Singh A."/>
            <person name="Wilkins M.J."/>
            <person name="Karaoz U."/>
            <person name="Brodie E.L."/>
            <person name="Williams K.H."/>
            <person name="Hubbard S.S."/>
            <person name="Banfield J.F."/>
        </authorList>
    </citation>
    <scope>NUCLEOTIDE SEQUENCE [LARGE SCALE GENOMIC DNA]</scope>
</reference>
<evidence type="ECO:0000313" key="2">
    <source>
        <dbReference type="Proteomes" id="UP000179069"/>
    </source>
</evidence>
<protein>
    <submittedName>
        <fullName evidence="1">Uncharacterized protein</fullName>
    </submittedName>
</protein>
<sequence length="78" mass="8833">MGTFYQTRLLNAGGEFITYGSTAKAADGTYHIVEDYRFDSSNPPFRTFEDLYNTVVVSLECVEDNGLETKMLEDTFTQ</sequence>